<dbReference type="PANTHER" id="PTHR32015:SF3">
    <property type="entry name" value="TRIACYLGLYCEROL LIPASE"/>
    <property type="match status" value="1"/>
</dbReference>
<keyword evidence="1" id="KW-1185">Reference proteome</keyword>
<dbReference type="Gene3D" id="3.40.50.1820">
    <property type="entry name" value="alpha/beta hydrolase"/>
    <property type="match status" value="1"/>
</dbReference>
<dbReference type="PANTHER" id="PTHR32015">
    <property type="entry name" value="FASTING INDUCED LIPASE"/>
    <property type="match status" value="1"/>
</dbReference>
<dbReference type="Proteomes" id="UP000887540">
    <property type="component" value="Unplaced"/>
</dbReference>
<dbReference type="Pfam" id="PF01674">
    <property type="entry name" value="Lipase_2"/>
    <property type="match status" value="1"/>
</dbReference>
<dbReference type="InterPro" id="IPR002918">
    <property type="entry name" value="Lipase_EstA/Esterase_EstB"/>
</dbReference>
<dbReference type="GO" id="GO:0016042">
    <property type="term" value="P:lipid catabolic process"/>
    <property type="evidence" value="ECO:0007669"/>
    <property type="project" value="InterPro"/>
</dbReference>
<evidence type="ECO:0000313" key="1">
    <source>
        <dbReference type="Proteomes" id="UP000887540"/>
    </source>
</evidence>
<dbReference type="WBParaSite" id="ACRNAN_scaffold7625.g26758.t1">
    <property type="protein sequence ID" value="ACRNAN_scaffold7625.g26758.t1"/>
    <property type="gene ID" value="ACRNAN_scaffold7625.g26758"/>
</dbReference>
<sequence length="253" mass="28311">MDMGTHGMGSFGGKENDNDTIYNRPVIFIHGVTLRAGVFLGHKEYFMKQGYKNSELYATTYADGGYTPMYYCSMKCEHVKIVREFIEAVYKYSNSKVDIIAYSMGAAITRKAILGGKCVDNDIDLGPPITNKIETYIAVGGVCYGLENCKNAGIDDYFPACSKTNGMTCSSKYMQDINMPNERYEAKTSYAIYSKDDHLVGQNCCGHTCSELKNANISFAKIHYNHGTILTNTKSLQYSLVRYHTSDKEARFI</sequence>
<reference evidence="2" key="1">
    <citation type="submission" date="2022-11" db="UniProtKB">
        <authorList>
            <consortium name="WormBaseParasite"/>
        </authorList>
    </citation>
    <scope>IDENTIFICATION</scope>
</reference>
<dbReference type="InterPro" id="IPR029058">
    <property type="entry name" value="AB_hydrolase_fold"/>
</dbReference>
<dbReference type="GO" id="GO:0016298">
    <property type="term" value="F:lipase activity"/>
    <property type="evidence" value="ECO:0007669"/>
    <property type="project" value="TreeGrafter"/>
</dbReference>
<evidence type="ECO:0000313" key="2">
    <source>
        <dbReference type="WBParaSite" id="ACRNAN_scaffold7625.g26758.t1"/>
    </source>
</evidence>
<proteinExistence type="predicted"/>
<protein>
    <submittedName>
        <fullName evidence="2">Triacylglycerol lipase</fullName>
    </submittedName>
</protein>
<dbReference type="SUPFAM" id="SSF53474">
    <property type="entry name" value="alpha/beta-Hydrolases"/>
    <property type="match status" value="1"/>
</dbReference>
<dbReference type="AlphaFoldDB" id="A0A914EE93"/>
<accession>A0A914EE93</accession>
<organism evidence="1 2">
    <name type="scientific">Acrobeloides nanus</name>
    <dbReference type="NCBI Taxonomy" id="290746"/>
    <lineage>
        <taxon>Eukaryota</taxon>
        <taxon>Metazoa</taxon>
        <taxon>Ecdysozoa</taxon>
        <taxon>Nematoda</taxon>
        <taxon>Chromadorea</taxon>
        <taxon>Rhabditida</taxon>
        <taxon>Tylenchina</taxon>
        <taxon>Cephalobomorpha</taxon>
        <taxon>Cephaloboidea</taxon>
        <taxon>Cephalobidae</taxon>
        <taxon>Acrobeloides</taxon>
    </lineage>
</organism>
<name>A0A914EE93_9BILA</name>